<comment type="similarity">
    <text evidence="1">Belongs to the heat shock protein 90 family.</text>
</comment>
<dbReference type="GO" id="GO:0051082">
    <property type="term" value="F:unfolded protein binding"/>
    <property type="evidence" value="ECO:0007669"/>
    <property type="project" value="InterPro"/>
</dbReference>
<dbReference type="EMBL" id="JACVEL010000006">
    <property type="protein sequence ID" value="MBC9812798.1"/>
    <property type="molecule type" value="Genomic_DNA"/>
</dbReference>
<keyword evidence="4" id="KW-0143">Chaperone</keyword>
<dbReference type="Proteomes" id="UP000652681">
    <property type="component" value="Unassembled WGS sequence"/>
</dbReference>
<dbReference type="NCBIfam" id="NF010683">
    <property type="entry name" value="PRK14083.1"/>
    <property type="match status" value="1"/>
</dbReference>
<dbReference type="SUPFAM" id="SSF55874">
    <property type="entry name" value="ATPase domain of HSP90 chaperone/DNA topoisomerase II/histidine kinase"/>
    <property type="match status" value="1"/>
</dbReference>
<organism evidence="6 7">
    <name type="scientific">Taishania pollutisoli</name>
    <dbReference type="NCBI Taxonomy" id="2766479"/>
    <lineage>
        <taxon>Bacteria</taxon>
        <taxon>Pseudomonadati</taxon>
        <taxon>Bacteroidota</taxon>
        <taxon>Flavobacteriia</taxon>
        <taxon>Flavobacteriales</taxon>
        <taxon>Crocinitomicaceae</taxon>
        <taxon>Taishania</taxon>
    </lineage>
</organism>
<evidence type="ECO:0000256" key="4">
    <source>
        <dbReference type="ARBA" id="ARBA00023186"/>
    </source>
</evidence>
<dbReference type="GO" id="GO:0140662">
    <property type="term" value="F:ATP-dependent protein folding chaperone"/>
    <property type="evidence" value="ECO:0007669"/>
    <property type="project" value="InterPro"/>
</dbReference>
<dbReference type="Gene3D" id="3.30.565.10">
    <property type="entry name" value="Histidine kinase-like ATPase, C-terminal domain"/>
    <property type="match status" value="1"/>
</dbReference>
<dbReference type="Pfam" id="PF00183">
    <property type="entry name" value="HSP90"/>
    <property type="match status" value="1"/>
</dbReference>
<dbReference type="RefSeq" id="WP_163491719.1">
    <property type="nucleotide sequence ID" value="NZ_JACVEL010000006.1"/>
</dbReference>
<evidence type="ECO:0000256" key="3">
    <source>
        <dbReference type="ARBA" id="ARBA00022840"/>
    </source>
</evidence>
<name>A0A8J6PQ59_9FLAO</name>
<dbReference type="PRINTS" id="PR00775">
    <property type="entry name" value="HEATSHOCK90"/>
</dbReference>
<dbReference type="InterPro" id="IPR001404">
    <property type="entry name" value="Hsp90_fam"/>
</dbReference>
<feature type="binding site" evidence="5">
    <location>
        <position position="36"/>
    </location>
    <ligand>
        <name>ATP</name>
        <dbReference type="ChEBI" id="CHEBI:30616"/>
    </ligand>
</feature>
<evidence type="ECO:0000256" key="5">
    <source>
        <dbReference type="PIRSR" id="PIRSR002583-1"/>
    </source>
</evidence>
<evidence type="ECO:0000313" key="7">
    <source>
        <dbReference type="Proteomes" id="UP000652681"/>
    </source>
</evidence>
<dbReference type="Gene3D" id="3.30.230.80">
    <property type="match status" value="1"/>
</dbReference>
<keyword evidence="7" id="KW-1185">Reference proteome</keyword>
<protein>
    <submittedName>
        <fullName evidence="6">HSP90 family protein</fullName>
    </submittedName>
</protein>
<keyword evidence="3 5" id="KW-0067">ATP-binding</keyword>
<dbReference type="PANTHER" id="PTHR11528">
    <property type="entry name" value="HEAT SHOCK PROTEIN 90 FAMILY MEMBER"/>
    <property type="match status" value="1"/>
</dbReference>
<proteinExistence type="inferred from homology"/>
<sequence>MSSNSLFQVDLNGVLKVLSDSLYSSYQVFMRELLQNAVDAINARKHLGDTFTPAVTVNFMVSGGIRTISVEDNGVGLTLAEVDEFLSRIGSSSKSNRQDRESFIGQFGIGLLSCFMISDEVIVISKSAKNEEAVKWIGNINGTYQKMNIEEQIPVGTSVYLRVKDAIKLDEDLLQSLLGRYGTYLNLPIRCLVNDEVKNNFQRDFPWKVSAEEVIAVGRRTFKEEFQRYIPLKDRSGKTTGVAYIIPRTTHAITNNAHTVYIKNMFITDHCTTILPEWAFFVRAMINSGNISPTASREEIYKNQVLEDVREDLGECIKQFLVRLSETDPVFLHHLIGTHGTALKSLALNDEKFFHFISKWFRFPTSEGLLTLEEIKQQTKMILYVPDLDQFKQLLPVARGNGQLIINSGYIYDTEIFNRLNEQDKTAIYQAIDVEFFGNILKDVSLEETDRYRDRLKQLQYHLDYFNCELEIKQFSPDSLPMIFYMSQQSLIERDVANIQQESDDLWAGITGAVFSFEQAYHSKLFLNLNNPTIQKLLNQTTGASDELFMETMYINSMLLGHYPLNKKEMDIMNNNMEQLLNKIL</sequence>
<keyword evidence="2 5" id="KW-0547">Nucleotide-binding</keyword>
<dbReference type="SUPFAM" id="SSF54211">
    <property type="entry name" value="Ribosomal protein S5 domain 2-like"/>
    <property type="match status" value="1"/>
</dbReference>
<dbReference type="Pfam" id="PF13589">
    <property type="entry name" value="HATPase_c_3"/>
    <property type="match status" value="1"/>
</dbReference>
<dbReference type="InterPro" id="IPR036890">
    <property type="entry name" value="HATPase_C_sf"/>
</dbReference>
<reference evidence="6" key="1">
    <citation type="submission" date="2020-09" db="EMBL/GenBank/DDBJ databases">
        <title>Taishania pollutisoli gen. nov., sp. nov., Isolated from Tetrabromobisphenol A-Contaminated Soil.</title>
        <authorList>
            <person name="Chen Q."/>
        </authorList>
    </citation>
    <scope>NUCLEOTIDE SEQUENCE</scope>
    <source>
        <strain evidence="6">CZZ-1</strain>
    </source>
</reference>
<dbReference type="InterPro" id="IPR020575">
    <property type="entry name" value="Hsp90_N"/>
</dbReference>
<gene>
    <name evidence="6" type="ORF">H9Y05_09980</name>
</gene>
<feature type="binding site" evidence="5">
    <location>
        <position position="32"/>
    </location>
    <ligand>
        <name>ATP</name>
        <dbReference type="ChEBI" id="CHEBI:30616"/>
    </ligand>
</feature>
<dbReference type="InterPro" id="IPR020568">
    <property type="entry name" value="Ribosomal_Su5_D2-typ_SF"/>
</dbReference>
<dbReference type="GO" id="GO:0005524">
    <property type="term" value="F:ATP binding"/>
    <property type="evidence" value="ECO:0007669"/>
    <property type="project" value="UniProtKB-KW"/>
</dbReference>
<feature type="binding site" evidence="5">
    <location>
        <position position="72"/>
    </location>
    <ligand>
        <name>ATP</name>
        <dbReference type="ChEBI" id="CHEBI:30616"/>
    </ligand>
</feature>
<evidence type="ECO:0000256" key="2">
    <source>
        <dbReference type="ARBA" id="ARBA00022741"/>
    </source>
</evidence>
<dbReference type="AlphaFoldDB" id="A0A8J6PQ59"/>
<feature type="binding site" evidence="5">
    <location>
        <position position="157"/>
    </location>
    <ligand>
        <name>ATP</name>
        <dbReference type="ChEBI" id="CHEBI:30616"/>
    </ligand>
</feature>
<accession>A0A8J6PQ59</accession>
<evidence type="ECO:0000313" key="6">
    <source>
        <dbReference type="EMBL" id="MBC9812798.1"/>
    </source>
</evidence>
<evidence type="ECO:0000256" key="1">
    <source>
        <dbReference type="ARBA" id="ARBA00008239"/>
    </source>
</evidence>
<dbReference type="PIRSF" id="PIRSF002583">
    <property type="entry name" value="Hsp90"/>
    <property type="match status" value="1"/>
</dbReference>
<dbReference type="GO" id="GO:0016887">
    <property type="term" value="F:ATP hydrolysis activity"/>
    <property type="evidence" value="ECO:0007669"/>
    <property type="project" value="InterPro"/>
</dbReference>
<comment type="caution">
    <text evidence="6">The sequence shown here is derived from an EMBL/GenBank/DDBJ whole genome shotgun (WGS) entry which is preliminary data.</text>
</comment>